<protein>
    <submittedName>
        <fullName evidence="2">DUF262 domain-containing protein</fullName>
    </submittedName>
</protein>
<evidence type="ECO:0000313" key="2">
    <source>
        <dbReference type="EMBL" id="NKY38161.1"/>
    </source>
</evidence>
<dbReference type="Proteomes" id="UP000777774">
    <property type="component" value="Unassembled WGS sequence"/>
</dbReference>
<dbReference type="Pfam" id="PF03235">
    <property type="entry name" value="GmrSD_N"/>
    <property type="match status" value="1"/>
</dbReference>
<dbReference type="InterPro" id="IPR004919">
    <property type="entry name" value="GmrSD_N"/>
</dbReference>
<sequence>MSDRAPAQVELVIDSDDELDGDYEDPGALTPDAVTGSVVYTVDWTVASVVDQIDADPDDPTSQGVLVTAPPFQRRTAWTDERQGLFIESLMLGLPIPPLVLAESMRHEGQFYVLDGKQRLTALQRFFDKNDPLRLRGLEILKTELAGATLAEIQNSGDLRKYARALSTQPIRTVVVRNWKTPSLLHLIFSRLNKASVPLASHELRQAIFPGRLTNFVNKTSGTSAPLLRARRLTEPDFRLRDAETLLRYTAFRTNVSKYSGDLRDFLDRVLKGGNEHYEEIESDLTNLVLGMERAIDATFEIFGNAAFLRFDPERGQYLPRFNVAVFDTITWYLADETLAHSAVARKQSVVEAFETLCTNDPVFSSYLTATTKTKDATIGRLSRWGTALGDALGVKLQYENFVTPFLPIAPRQH</sequence>
<dbReference type="PANTHER" id="PTHR39639">
    <property type="entry name" value="CHROMOSOME 16, WHOLE GENOME SHOTGUN SEQUENCE"/>
    <property type="match status" value="1"/>
</dbReference>
<reference evidence="2 3" key="1">
    <citation type="submission" date="2020-04" db="EMBL/GenBank/DDBJ databases">
        <title>MicrobeNet Type strains.</title>
        <authorList>
            <person name="Nicholson A.C."/>
        </authorList>
    </citation>
    <scope>NUCLEOTIDE SEQUENCE [LARGE SCALE GENOMIC DNA]</scope>
    <source>
        <strain evidence="2 3">ATCC BAA-787</strain>
    </source>
</reference>
<organism evidence="2 3">
    <name type="scientific">Cellulomonas septica</name>
    <dbReference type="NCBI Taxonomy" id="285080"/>
    <lineage>
        <taxon>Bacteria</taxon>
        <taxon>Bacillati</taxon>
        <taxon>Actinomycetota</taxon>
        <taxon>Actinomycetes</taxon>
        <taxon>Micrococcales</taxon>
        <taxon>Cellulomonadaceae</taxon>
        <taxon>Cellulomonas</taxon>
    </lineage>
</organism>
<accession>A0ABX1JWE6</accession>
<comment type="caution">
    <text evidence="2">The sequence shown here is derived from an EMBL/GenBank/DDBJ whole genome shotgun (WGS) entry which is preliminary data.</text>
</comment>
<evidence type="ECO:0000259" key="1">
    <source>
        <dbReference type="Pfam" id="PF03235"/>
    </source>
</evidence>
<name>A0ABX1JWE6_9CELL</name>
<dbReference type="EMBL" id="JAAXOY010000005">
    <property type="protein sequence ID" value="NKY38161.1"/>
    <property type="molecule type" value="Genomic_DNA"/>
</dbReference>
<dbReference type="RefSeq" id="WP_168676637.1">
    <property type="nucleotide sequence ID" value="NZ_JAAXOY010000005.1"/>
</dbReference>
<dbReference type="PANTHER" id="PTHR39639:SF1">
    <property type="entry name" value="DUF262 DOMAIN-CONTAINING PROTEIN"/>
    <property type="match status" value="1"/>
</dbReference>
<evidence type="ECO:0000313" key="3">
    <source>
        <dbReference type="Proteomes" id="UP000777774"/>
    </source>
</evidence>
<feature type="domain" description="GmrSD restriction endonucleases N-terminal" evidence="1">
    <location>
        <begin position="67"/>
        <end position="209"/>
    </location>
</feature>
<gene>
    <name evidence="2" type="ORF">HGA02_01080</name>
</gene>
<keyword evidence="3" id="KW-1185">Reference proteome</keyword>
<proteinExistence type="predicted"/>